<feature type="transmembrane region" description="Helical" evidence="1">
    <location>
        <begin position="12"/>
        <end position="35"/>
    </location>
</feature>
<dbReference type="CDD" id="cd08168">
    <property type="entry name" value="Cytochrom_C3"/>
    <property type="match status" value="1"/>
</dbReference>
<keyword evidence="1" id="KW-1133">Transmembrane helix</keyword>
<evidence type="ECO:0000256" key="1">
    <source>
        <dbReference type="SAM" id="Phobius"/>
    </source>
</evidence>
<evidence type="ECO:0000313" key="3">
    <source>
        <dbReference type="Proteomes" id="UP001302249"/>
    </source>
</evidence>
<evidence type="ECO:0000313" key="2">
    <source>
        <dbReference type="EMBL" id="WNO52714.1"/>
    </source>
</evidence>
<dbReference type="InterPro" id="IPR036280">
    <property type="entry name" value="Multihaem_cyt_sf"/>
</dbReference>
<keyword evidence="1" id="KW-0812">Transmembrane</keyword>
<dbReference type="PANTHER" id="PTHR39425">
    <property type="entry name" value="LIPOPROTEIN CYTOCHROME C"/>
    <property type="match status" value="1"/>
</dbReference>
<keyword evidence="3" id="KW-1185">Reference proteome</keyword>
<dbReference type="SUPFAM" id="SSF48695">
    <property type="entry name" value="Multiheme cytochromes"/>
    <property type="match status" value="1"/>
</dbReference>
<sequence>MSQLFKPAANSWARWSLAAILLVPLSLAIIAGAVTRSGYVTGEGRFVDQIVPFSHKHHAGDLGIDCRYCHTGVETQASAVVPPTHTCMTCHSQLYTDADMLAPVRRSLAEGKPLEWKRVNRLPDYAYFDHHVHVKNGVPCAACHGDVRRMPLLRQTAPLTMDWCVSCHRDPEDKIVAPERVFDSAPYENRTPADRAFARSRMIEIAHHGRNLTECSICHR</sequence>
<dbReference type="Proteomes" id="UP001302249">
    <property type="component" value="Chromosome"/>
</dbReference>
<gene>
    <name evidence="2" type="ORF">RPR59_09575</name>
</gene>
<dbReference type="PANTHER" id="PTHR39425:SF1">
    <property type="entry name" value="CYTOCHROME C7-LIKE DOMAIN-CONTAINING PROTEIN"/>
    <property type="match status" value="1"/>
</dbReference>
<dbReference type="RefSeq" id="WP_313913446.1">
    <property type="nucleotide sequence ID" value="NZ_CP135076.1"/>
</dbReference>
<dbReference type="EMBL" id="CP135076">
    <property type="protein sequence ID" value="WNO52714.1"/>
    <property type="molecule type" value="Genomic_DNA"/>
</dbReference>
<organism evidence="2 3">
    <name type="scientific">Stakelama saccharophila</name>
    <dbReference type="NCBI Taxonomy" id="3075605"/>
    <lineage>
        <taxon>Bacteria</taxon>
        <taxon>Pseudomonadati</taxon>
        <taxon>Pseudomonadota</taxon>
        <taxon>Alphaproteobacteria</taxon>
        <taxon>Sphingomonadales</taxon>
        <taxon>Sphingomonadaceae</taxon>
        <taxon>Stakelama</taxon>
    </lineage>
</organism>
<protein>
    <submittedName>
        <fullName evidence="2">Cytochrome c3 family protein</fullName>
    </submittedName>
</protein>
<accession>A0ABZ0B5Y1</accession>
<keyword evidence="1" id="KW-0472">Membrane</keyword>
<name>A0ABZ0B5Y1_9SPHN</name>
<dbReference type="Gene3D" id="3.90.10.10">
    <property type="entry name" value="Cytochrome C3"/>
    <property type="match status" value="2"/>
</dbReference>
<proteinExistence type="predicted"/>
<reference evidence="2 3" key="1">
    <citation type="submission" date="2023-09" db="EMBL/GenBank/DDBJ databases">
        <authorList>
            <person name="Rey-Velasco X."/>
        </authorList>
    </citation>
    <scope>NUCLEOTIDE SEQUENCE [LARGE SCALE GENOMIC DNA]</scope>
    <source>
        <strain evidence="2 3">W311</strain>
    </source>
</reference>